<dbReference type="Proteomes" id="UP000242770">
    <property type="component" value="Unassembled WGS sequence"/>
</dbReference>
<feature type="signal peptide" evidence="2">
    <location>
        <begin position="1"/>
        <end position="25"/>
    </location>
</feature>
<feature type="region of interest" description="Disordered" evidence="1">
    <location>
        <begin position="31"/>
        <end position="52"/>
    </location>
</feature>
<name>A0A0F7S393_9BASI</name>
<keyword evidence="5" id="KW-1185">Reference proteome</keyword>
<accession>A0A0F7S393</accession>
<evidence type="ECO:0008006" key="6">
    <source>
        <dbReference type="Google" id="ProtNLM"/>
    </source>
</evidence>
<proteinExistence type="predicted"/>
<dbReference type="EMBL" id="LK056684">
    <property type="protein sequence ID" value="CDU25280.1"/>
    <property type="molecule type" value="Genomic_DNA"/>
</dbReference>
<dbReference type="AlphaFoldDB" id="A0A0F7S393"/>
<dbReference type="EMBL" id="CCFA01003919">
    <property type="protein sequence ID" value="CDS01417.1"/>
    <property type="molecule type" value="Genomic_DNA"/>
</dbReference>
<feature type="chain" id="PRO_5015039073" description="Effector family protein Eff1" evidence="2">
    <location>
        <begin position="26"/>
        <end position="414"/>
    </location>
</feature>
<evidence type="ECO:0000313" key="4">
    <source>
        <dbReference type="EMBL" id="CDU25280.1"/>
    </source>
</evidence>
<reference evidence="5" key="1">
    <citation type="submission" date="2014-06" db="EMBL/GenBank/DDBJ databases">
        <authorList>
            <person name="Berkman P.J."/>
        </authorList>
    </citation>
    <scope>NUCLEOTIDE SEQUENCE [LARGE SCALE GENOMIC DNA]</scope>
</reference>
<evidence type="ECO:0000313" key="3">
    <source>
        <dbReference type="EMBL" id="CDS01417.1"/>
    </source>
</evidence>
<reference evidence="3" key="3">
    <citation type="submission" date="2014-06" db="EMBL/GenBank/DDBJ databases">
        <authorList>
            <person name="Berkman J.Paul."/>
        </authorList>
    </citation>
    <scope>NUCLEOTIDE SEQUENCE [LARGE SCALE GENOMIC DNA]</scope>
</reference>
<dbReference type="OrthoDB" id="2556419at2759"/>
<dbReference type="PROSITE" id="PS51257">
    <property type="entry name" value="PROKAR_LIPOPROTEIN"/>
    <property type="match status" value="1"/>
</dbReference>
<evidence type="ECO:0000256" key="2">
    <source>
        <dbReference type="SAM" id="SignalP"/>
    </source>
</evidence>
<organism evidence="3 5">
    <name type="scientific">Sporisorium scitamineum</name>
    <dbReference type="NCBI Taxonomy" id="49012"/>
    <lineage>
        <taxon>Eukaryota</taxon>
        <taxon>Fungi</taxon>
        <taxon>Dikarya</taxon>
        <taxon>Basidiomycota</taxon>
        <taxon>Ustilaginomycotina</taxon>
        <taxon>Ustilaginomycetes</taxon>
        <taxon>Ustilaginales</taxon>
        <taxon>Ustilaginaceae</taxon>
        <taxon>Sporisorium</taxon>
    </lineage>
</organism>
<protein>
    <recommendedName>
        <fullName evidence="6">Effector family protein Eff1</fullName>
    </recommendedName>
</protein>
<keyword evidence="2" id="KW-0732">Signal</keyword>
<feature type="compositionally biased region" description="Low complexity" evidence="1">
    <location>
        <begin position="31"/>
        <end position="49"/>
    </location>
</feature>
<gene>
    <name evidence="3" type="primary">SSCI66060.1</name>
    <name evidence="4" type="ORF">SPSC_05114</name>
</gene>
<evidence type="ECO:0000313" key="5">
    <source>
        <dbReference type="Proteomes" id="UP000242770"/>
    </source>
</evidence>
<evidence type="ECO:0000256" key="1">
    <source>
        <dbReference type="SAM" id="MobiDB-lite"/>
    </source>
</evidence>
<sequence>MRLHTFLGVATCFASVLLLSQSCTAVHDGLGASSSQAGASSSQAGASSSNADYDNPLLYPSQSLRPYSQEYSHVVFAPQDTPPHSAILPPLPPPRVGEDGRLAHSPPINRYIEWLDANRIKTLKRSNPLHRDTTIPFYEATPLYAVNEPREVIEQALRDHESVGIVNVHTREVQLIQLREGLSQLVPNELDEVLFLYELHPNVHKLKRALFGQLQDVPQPQPVDHFPHTKGIPILPEGSVTLEHMLTASRQDERAFWIPMGRTRHVLIRPLARHMLGTPNRHDVEDLPRVLREYEADKLKYGDAYASLKWGRPLHRVLEQDGAQVKRPKIPEYERFGSRDATRDQMIDALRKHGRFRLYLQGPGQAGGAYKVELVHSVEASRDPRMSVSIEPLGVYKSRMEKVLSKLRSFDIPK</sequence>
<reference evidence="4" key="2">
    <citation type="submission" date="2014-06" db="EMBL/GenBank/DDBJ databases">
        <authorList>
            <person name="Ju J."/>
            <person name="Zhang J."/>
        </authorList>
    </citation>
    <scope>NUCLEOTIDE SEQUENCE</scope>
    <source>
        <strain evidence="4">SscI8</strain>
    </source>
</reference>